<dbReference type="Gene3D" id="3.40.50.150">
    <property type="entry name" value="Vaccinia Virus protein VP39"/>
    <property type="match status" value="1"/>
</dbReference>
<name>A0ABY5DMP4_9ACTN</name>
<dbReference type="Pfam" id="PF13489">
    <property type="entry name" value="Methyltransf_23"/>
    <property type="match status" value="1"/>
</dbReference>
<accession>A0ABY5DMP4</accession>
<dbReference type="SUPFAM" id="SSF53335">
    <property type="entry name" value="S-adenosyl-L-methionine-dependent methyltransferases"/>
    <property type="match status" value="1"/>
</dbReference>
<evidence type="ECO:0000256" key="1">
    <source>
        <dbReference type="ARBA" id="ARBA00022679"/>
    </source>
</evidence>
<dbReference type="RefSeq" id="WP_254569415.1">
    <property type="nucleotide sequence ID" value="NZ_CP098502.1"/>
</dbReference>
<dbReference type="PANTHER" id="PTHR43861">
    <property type="entry name" value="TRANS-ACONITATE 2-METHYLTRANSFERASE-RELATED"/>
    <property type="match status" value="1"/>
</dbReference>
<dbReference type="Proteomes" id="UP001056035">
    <property type="component" value="Chromosome"/>
</dbReference>
<sequence>MAERECIVCGQRPPFAPLFARDGFTLVRCPSCRLVFLDPQPGADVLDRAYYHDEAFSQALLGDLRAITLDRAREKLGHLGAAGLTPHGLRILDVGASSGAWLEVARGADAAAVVGVELGASTAAAARDRGLDVRTGTLEQVLPQLQDEAPFDLVTFWDVLEHLPDPRHELRLARTLLRPGGHVAATFPNVEGLYPRLTHRLFARRTGVWEYPELPVHFYDFAPATARRLLTGTGYAVEAVRTFATPYDFYRETSLSPQRTGHGRRRRALRAAFDAVHRVAYPVARLTDRGNAQFVLGRTAAAPPPAA</sequence>
<dbReference type="EMBL" id="CP098502">
    <property type="protein sequence ID" value="UTI62680.1"/>
    <property type="molecule type" value="Genomic_DNA"/>
</dbReference>
<proteinExistence type="predicted"/>
<dbReference type="InterPro" id="IPR029063">
    <property type="entry name" value="SAM-dependent_MTases_sf"/>
</dbReference>
<dbReference type="GO" id="GO:0032259">
    <property type="term" value="P:methylation"/>
    <property type="evidence" value="ECO:0007669"/>
    <property type="project" value="UniProtKB-KW"/>
</dbReference>
<keyword evidence="3" id="KW-1185">Reference proteome</keyword>
<dbReference type="CDD" id="cd02440">
    <property type="entry name" value="AdoMet_MTases"/>
    <property type="match status" value="1"/>
</dbReference>
<gene>
    <name evidence="2" type="ORF">NBH00_15075</name>
</gene>
<protein>
    <submittedName>
        <fullName evidence="2">Class I SAM-dependent methyltransferase</fullName>
    </submittedName>
</protein>
<evidence type="ECO:0000313" key="3">
    <source>
        <dbReference type="Proteomes" id="UP001056035"/>
    </source>
</evidence>
<organism evidence="2 3">
    <name type="scientific">Paraconexibacter antarcticus</name>
    <dbReference type="NCBI Taxonomy" id="2949664"/>
    <lineage>
        <taxon>Bacteria</taxon>
        <taxon>Bacillati</taxon>
        <taxon>Actinomycetota</taxon>
        <taxon>Thermoleophilia</taxon>
        <taxon>Solirubrobacterales</taxon>
        <taxon>Paraconexibacteraceae</taxon>
        <taxon>Paraconexibacter</taxon>
    </lineage>
</organism>
<reference evidence="2 3" key="1">
    <citation type="submission" date="2022-06" db="EMBL/GenBank/DDBJ databases">
        <title>Paraconexibacter antarcticus.</title>
        <authorList>
            <person name="Kim C.S."/>
        </authorList>
    </citation>
    <scope>NUCLEOTIDE SEQUENCE [LARGE SCALE GENOMIC DNA]</scope>
    <source>
        <strain evidence="2 3">02-257</strain>
    </source>
</reference>
<keyword evidence="2" id="KW-0489">Methyltransferase</keyword>
<dbReference type="GO" id="GO:0008168">
    <property type="term" value="F:methyltransferase activity"/>
    <property type="evidence" value="ECO:0007669"/>
    <property type="project" value="UniProtKB-KW"/>
</dbReference>
<dbReference type="PANTHER" id="PTHR43861:SF3">
    <property type="entry name" value="PUTATIVE (AFU_ORTHOLOGUE AFUA_2G14390)-RELATED"/>
    <property type="match status" value="1"/>
</dbReference>
<evidence type="ECO:0000313" key="2">
    <source>
        <dbReference type="EMBL" id="UTI62680.1"/>
    </source>
</evidence>
<keyword evidence="1" id="KW-0808">Transferase</keyword>